<dbReference type="Proteomes" id="UP001529340">
    <property type="component" value="Unassembled WGS sequence"/>
</dbReference>
<reference evidence="1" key="1">
    <citation type="submission" date="2023-06" db="EMBL/GenBank/DDBJ databases">
        <title>Identification and characterization of horizontal gene transfer across gut microbiota members of farm animals based on homology search.</title>
        <authorList>
            <person name="Schwarzerova J."/>
            <person name="Nykrynova M."/>
            <person name="Jureckova K."/>
            <person name="Cejkova D."/>
            <person name="Rychlik I."/>
        </authorList>
    </citation>
    <scope>NUCLEOTIDE SEQUENCE</scope>
    <source>
        <strain evidence="1">ET39</strain>
    </source>
</reference>
<evidence type="ECO:0000313" key="2">
    <source>
        <dbReference type="Proteomes" id="UP001529340"/>
    </source>
</evidence>
<dbReference type="RefSeq" id="WP_289608201.1">
    <property type="nucleotide sequence ID" value="NZ_JAUDCG010000043.1"/>
</dbReference>
<protein>
    <submittedName>
        <fullName evidence="1">Uncharacterized protein</fullName>
    </submittedName>
</protein>
<sequence>MNFYVFLTVELPELQSSAMRQIDVIVERFDDRPQQTTKLIL</sequence>
<accession>A0ABT7UDR1</accession>
<keyword evidence="2" id="KW-1185">Reference proteome</keyword>
<comment type="caution">
    <text evidence="1">The sequence shown here is derived from an EMBL/GenBank/DDBJ whole genome shotgun (WGS) entry which is preliminary data.</text>
</comment>
<gene>
    <name evidence="1" type="ORF">QUV96_08925</name>
</gene>
<evidence type="ECO:0000313" key="1">
    <source>
        <dbReference type="EMBL" id="MDM8157758.1"/>
    </source>
</evidence>
<name>A0ABT7UDR1_9FIRM</name>
<reference evidence="1" key="2">
    <citation type="submission" date="2023-06" db="EMBL/GenBank/DDBJ databases">
        <authorList>
            <person name="Zeman M."/>
            <person name="Kubasova T."/>
            <person name="Jahodarova E."/>
            <person name="Nykrynova M."/>
            <person name="Rychlik I."/>
        </authorList>
    </citation>
    <scope>NUCLEOTIDE SEQUENCE</scope>
    <source>
        <strain evidence="1">ET39</strain>
    </source>
</reference>
<dbReference type="EMBL" id="JAUDCG010000043">
    <property type="protein sequence ID" value="MDM8157758.1"/>
    <property type="molecule type" value="Genomic_DNA"/>
</dbReference>
<proteinExistence type="predicted"/>
<organism evidence="1 2">
    <name type="scientific">Amedibacillus dolichus</name>
    <dbReference type="NCBI Taxonomy" id="31971"/>
    <lineage>
        <taxon>Bacteria</taxon>
        <taxon>Bacillati</taxon>
        <taxon>Bacillota</taxon>
        <taxon>Erysipelotrichia</taxon>
        <taxon>Erysipelotrichales</taxon>
        <taxon>Erysipelotrichaceae</taxon>
        <taxon>Amedibacillus</taxon>
    </lineage>
</organism>